<reference evidence="1 2" key="1">
    <citation type="submission" date="2013-05" db="EMBL/GenBank/DDBJ databases">
        <title>Genome assembly of Chondromyces apiculatus DSM 436.</title>
        <authorList>
            <person name="Sharma G."/>
            <person name="Khatri I."/>
            <person name="Kaur C."/>
            <person name="Mayilraj S."/>
            <person name="Subramanian S."/>
        </authorList>
    </citation>
    <scope>NUCLEOTIDE SEQUENCE [LARGE SCALE GENOMIC DNA]</scope>
    <source>
        <strain evidence="1 2">DSM 436</strain>
    </source>
</reference>
<dbReference type="STRING" id="1192034.CAP_8359"/>
<evidence type="ECO:0000313" key="2">
    <source>
        <dbReference type="Proteomes" id="UP000019678"/>
    </source>
</evidence>
<dbReference type="EMBL" id="ASRX01000082">
    <property type="protein sequence ID" value="EYF01428.1"/>
    <property type="molecule type" value="Genomic_DNA"/>
</dbReference>
<accession>A0A017SWT3</accession>
<dbReference type="Proteomes" id="UP000019678">
    <property type="component" value="Unassembled WGS sequence"/>
</dbReference>
<name>A0A017SWT3_9BACT</name>
<protein>
    <submittedName>
        <fullName evidence="1">Uncharacterized protein</fullName>
    </submittedName>
</protein>
<evidence type="ECO:0000313" key="1">
    <source>
        <dbReference type="EMBL" id="EYF01428.1"/>
    </source>
</evidence>
<sequence>MLEADDGGALTVSCRVLEDGEKVHDEIGTAITVSPDAGATNDGGTYTFANAGIWTVGCQAEVNGEVLTASQEIAVLNEAIDPAAARLGQGLSGVQAGLLGILAANEGEDQALVDAVAALDAALPTLAASTYTGLDDMLRRIPGGYPDAGTLTANGITATPGDAELASRLTTLSSALGALRATVAGFDPANLSDADQAALAALSAEVGAATADLRQSALSAHGTITTSVQVAVLLRDMLAPAAFELGTFASALVKAEAPELFGQSASAPGTGEAFRVHRPNFGFLSLALGMFGDSYLQIHLVNEWYGDYIAELDMSINNLIALELLDYFFPPNPEGPEIEILQASASIGFALPGYDSYAYGHGFNSEPEFNLIIVVGEGWQTVLDNIFTACGIEDADTVPEMVDTIESCIQDVVDAVDNSMITPMEVIEPGDLAEQELYLGEFPEACSGSLPLAIGLVPINLAVGRGPYFTTNCIPN</sequence>
<organism evidence="1 2">
    <name type="scientific">Chondromyces apiculatus DSM 436</name>
    <dbReference type="NCBI Taxonomy" id="1192034"/>
    <lineage>
        <taxon>Bacteria</taxon>
        <taxon>Pseudomonadati</taxon>
        <taxon>Myxococcota</taxon>
        <taxon>Polyangia</taxon>
        <taxon>Polyangiales</taxon>
        <taxon>Polyangiaceae</taxon>
        <taxon>Chondromyces</taxon>
    </lineage>
</organism>
<proteinExistence type="predicted"/>
<gene>
    <name evidence="1" type="ORF">CAP_8359</name>
</gene>
<comment type="caution">
    <text evidence="1">The sequence shown here is derived from an EMBL/GenBank/DDBJ whole genome shotgun (WGS) entry which is preliminary data.</text>
</comment>
<keyword evidence="2" id="KW-1185">Reference proteome</keyword>
<dbReference type="AlphaFoldDB" id="A0A017SWT3"/>